<accession>A0A0R3WFR0</accession>
<sequence length="159" mass="17393">MTNERLYAAIDNAEAEYHIAAEMKTKFNLQGVSTKEAHDEPADGDGPFVVVLKHSVAGKCLLIIYDKDSANHTIEELNVCRGGERASMAITLPIRVESSSRSPKNTSSLNSQAICLNLFPSSASQPIPSPTKKSLDVNILRTHNFLLNLRVAKRFAEIA</sequence>
<reference evidence="3" key="1">
    <citation type="submission" date="2017-02" db="UniProtKB">
        <authorList>
            <consortium name="WormBaseParasite"/>
        </authorList>
    </citation>
    <scope>IDENTIFICATION</scope>
</reference>
<dbReference type="WBParaSite" id="TASK_0000970301-mRNA-1">
    <property type="protein sequence ID" value="TASK_0000970301-mRNA-1"/>
    <property type="gene ID" value="TASK_0000970301"/>
</dbReference>
<gene>
    <name evidence="1" type="ORF">TASK_LOCUS9704</name>
</gene>
<evidence type="ECO:0000313" key="1">
    <source>
        <dbReference type="EMBL" id="VDK45006.1"/>
    </source>
</evidence>
<dbReference type="STRING" id="60517.A0A0R3WFR0"/>
<organism evidence="3">
    <name type="scientific">Taenia asiatica</name>
    <name type="common">Asian tapeworm</name>
    <dbReference type="NCBI Taxonomy" id="60517"/>
    <lineage>
        <taxon>Eukaryota</taxon>
        <taxon>Metazoa</taxon>
        <taxon>Spiralia</taxon>
        <taxon>Lophotrochozoa</taxon>
        <taxon>Platyhelminthes</taxon>
        <taxon>Cestoda</taxon>
        <taxon>Eucestoda</taxon>
        <taxon>Cyclophyllidea</taxon>
        <taxon>Taeniidae</taxon>
        <taxon>Taenia</taxon>
    </lineage>
</organism>
<dbReference type="Proteomes" id="UP000282613">
    <property type="component" value="Unassembled WGS sequence"/>
</dbReference>
<protein>
    <submittedName>
        <fullName evidence="3">ADF-H domain-containing protein</fullName>
    </submittedName>
</protein>
<dbReference type="AlphaFoldDB" id="A0A0R3WFR0"/>
<name>A0A0R3WFR0_TAEAS</name>
<proteinExistence type="predicted"/>
<evidence type="ECO:0000313" key="3">
    <source>
        <dbReference type="WBParaSite" id="TASK_0000970301-mRNA-1"/>
    </source>
</evidence>
<dbReference type="EMBL" id="UYRS01019383">
    <property type="protein sequence ID" value="VDK45006.1"/>
    <property type="molecule type" value="Genomic_DNA"/>
</dbReference>
<keyword evidence="2" id="KW-1185">Reference proteome</keyword>
<reference evidence="1 2" key="2">
    <citation type="submission" date="2018-11" db="EMBL/GenBank/DDBJ databases">
        <authorList>
            <consortium name="Pathogen Informatics"/>
        </authorList>
    </citation>
    <scope>NUCLEOTIDE SEQUENCE [LARGE SCALE GENOMIC DNA]</scope>
</reference>
<evidence type="ECO:0000313" key="2">
    <source>
        <dbReference type="Proteomes" id="UP000282613"/>
    </source>
</evidence>